<dbReference type="Gene3D" id="3.40.1710.10">
    <property type="entry name" value="abc type-2 transporter like domain"/>
    <property type="match status" value="1"/>
</dbReference>
<evidence type="ECO:0000256" key="4">
    <source>
        <dbReference type="ARBA" id="ARBA00022475"/>
    </source>
</evidence>
<keyword evidence="4" id="KW-1003">Cell membrane</keyword>
<evidence type="ECO:0000256" key="5">
    <source>
        <dbReference type="ARBA" id="ARBA00022692"/>
    </source>
</evidence>
<dbReference type="RefSeq" id="WP_377816393.1">
    <property type="nucleotide sequence ID" value="NZ_JBHRSJ010000035.1"/>
</dbReference>
<feature type="transmembrane region" description="Helical" evidence="8">
    <location>
        <begin position="346"/>
        <end position="365"/>
    </location>
</feature>
<dbReference type="EMBL" id="JBHRSJ010000035">
    <property type="protein sequence ID" value="MFC2974293.1"/>
    <property type="molecule type" value="Genomic_DNA"/>
</dbReference>
<evidence type="ECO:0000313" key="10">
    <source>
        <dbReference type="EMBL" id="MFC2974293.1"/>
    </source>
</evidence>
<organism evidence="10 11">
    <name type="scientific">Azotobacter bryophylli</name>
    <dbReference type="NCBI Taxonomy" id="1986537"/>
    <lineage>
        <taxon>Bacteria</taxon>
        <taxon>Pseudomonadati</taxon>
        <taxon>Pseudomonadota</taxon>
        <taxon>Gammaproteobacteria</taxon>
        <taxon>Pseudomonadales</taxon>
        <taxon>Pseudomonadaceae</taxon>
        <taxon>Azotobacter</taxon>
    </lineage>
</organism>
<keyword evidence="3" id="KW-0813">Transport</keyword>
<feature type="domain" description="ABC transmembrane type-2" evidence="9">
    <location>
        <begin position="135"/>
        <end position="371"/>
    </location>
</feature>
<keyword evidence="7 8" id="KW-0472">Membrane</keyword>
<dbReference type="InterPro" id="IPR047817">
    <property type="entry name" value="ABC2_TM_bact-type"/>
</dbReference>
<name>A0ABV7AYN6_9GAMM</name>
<comment type="similarity">
    <text evidence="2">Belongs to the ABC-2 integral membrane protein family.</text>
</comment>
<feature type="transmembrane region" description="Helical" evidence="8">
    <location>
        <begin position="320"/>
        <end position="340"/>
    </location>
</feature>
<gene>
    <name evidence="10" type="ORF">ACFOJE_19045</name>
</gene>
<comment type="subcellular location">
    <subcellularLocation>
        <location evidence="1">Cell membrane</location>
        <topology evidence="1">Multi-pass membrane protein</topology>
    </subcellularLocation>
</comment>
<proteinExistence type="inferred from homology"/>
<accession>A0ABV7AYN6</accession>
<dbReference type="PROSITE" id="PS51012">
    <property type="entry name" value="ABC_TM2"/>
    <property type="match status" value="1"/>
</dbReference>
<reference evidence="11" key="1">
    <citation type="journal article" date="2019" name="Int. J. Syst. Evol. Microbiol.">
        <title>The Global Catalogue of Microorganisms (GCM) 10K type strain sequencing project: providing services to taxonomists for standard genome sequencing and annotation.</title>
        <authorList>
            <consortium name="The Broad Institute Genomics Platform"/>
            <consortium name="The Broad Institute Genome Sequencing Center for Infectious Disease"/>
            <person name="Wu L."/>
            <person name="Ma J."/>
        </authorList>
    </citation>
    <scope>NUCLEOTIDE SEQUENCE [LARGE SCALE GENOMIC DNA]</scope>
    <source>
        <strain evidence="11">KCTC 62195</strain>
    </source>
</reference>
<evidence type="ECO:0000313" key="11">
    <source>
        <dbReference type="Proteomes" id="UP001595457"/>
    </source>
</evidence>
<sequence>MRLARPSNILQLGIKELRSLYRDGALLLLIIYSFTLDVYSQATGTPEEPYRATIAVVDEDRSPVSERIIDAFQEPYFLRPEHITLAEMDKGMDEGFYTFTLSIPPDFQSDLLAGRQPAIQLNIDATQMSQAYTGAGHIQNIIASEIAEFLKRYRGETPTPVESVVRVLYNPNLMSTWFGAINAVINQITMLSIILTGATLIREREHGTIEHLLVMPVTPFEIMAAKVWSMGLVVLVAAALSLRFIVQDWIRVPIQGSMLLFLGGAVLHLFATTSMGIFFGTLARSMPQLGLLNVLVLMPLQVLSGGMSPRESMPEFVQNIMLVAPTTHFIMLAQAILFRGAGVSTVWPQLLTLAVIGSLFFVGALSRLRKSLQ</sequence>
<evidence type="ECO:0000256" key="2">
    <source>
        <dbReference type="ARBA" id="ARBA00007783"/>
    </source>
</evidence>
<keyword evidence="5 8" id="KW-0812">Transmembrane</keyword>
<protein>
    <submittedName>
        <fullName evidence="10">ABC transporter permease</fullName>
    </submittedName>
</protein>
<feature type="transmembrane region" description="Helical" evidence="8">
    <location>
        <begin position="227"/>
        <end position="246"/>
    </location>
</feature>
<dbReference type="Pfam" id="PF12698">
    <property type="entry name" value="ABC2_membrane_3"/>
    <property type="match status" value="1"/>
</dbReference>
<dbReference type="Proteomes" id="UP001595457">
    <property type="component" value="Unassembled WGS sequence"/>
</dbReference>
<dbReference type="PANTHER" id="PTHR30294:SF47">
    <property type="entry name" value="INNER MEMBRANE TRANSPORT PERMEASE YHHJ"/>
    <property type="match status" value="1"/>
</dbReference>
<evidence type="ECO:0000256" key="1">
    <source>
        <dbReference type="ARBA" id="ARBA00004651"/>
    </source>
</evidence>
<evidence type="ECO:0000256" key="7">
    <source>
        <dbReference type="ARBA" id="ARBA00023136"/>
    </source>
</evidence>
<keyword evidence="6 8" id="KW-1133">Transmembrane helix</keyword>
<dbReference type="PANTHER" id="PTHR30294">
    <property type="entry name" value="MEMBRANE COMPONENT OF ABC TRANSPORTER YHHJ-RELATED"/>
    <property type="match status" value="1"/>
</dbReference>
<feature type="transmembrane region" description="Helical" evidence="8">
    <location>
        <begin position="289"/>
        <end position="308"/>
    </location>
</feature>
<evidence type="ECO:0000259" key="9">
    <source>
        <dbReference type="PROSITE" id="PS51012"/>
    </source>
</evidence>
<evidence type="ECO:0000256" key="6">
    <source>
        <dbReference type="ARBA" id="ARBA00022989"/>
    </source>
</evidence>
<comment type="caution">
    <text evidence="10">The sequence shown here is derived from an EMBL/GenBank/DDBJ whole genome shotgun (WGS) entry which is preliminary data.</text>
</comment>
<dbReference type="InterPro" id="IPR051449">
    <property type="entry name" value="ABC-2_transporter_component"/>
</dbReference>
<dbReference type="InterPro" id="IPR013525">
    <property type="entry name" value="ABC2_TM"/>
</dbReference>
<evidence type="ECO:0000256" key="8">
    <source>
        <dbReference type="SAM" id="Phobius"/>
    </source>
</evidence>
<keyword evidence="11" id="KW-1185">Reference proteome</keyword>
<evidence type="ECO:0000256" key="3">
    <source>
        <dbReference type="ARBA" id="ARBA00022448"/>
    </source>
</evidence>
<feature type="transmembrane region" description="Helical" evidence="8">
    <location>
        <begin position="258"/>
        <end position="283"/>
    </location>
</feature>